<evidence type="ECO:0000313" key="1">
    <source>
        <dbReference type="EMBL" id="TNN85585.1"/>
    </source>
</evidence>
<evidence type="ECO:0000313" key="2">
    <source>
        <dbReference type="Proteomes" id="UP000314294"/>
    </source>
</evidence>
<dbReference type="AlphaFoldDB" id="A0A4Z2J5B8"/>
<organism evidence="1 2">
    <name type="scientific">Liparis tanakae</name>
    <name type="common">Tanaka's snailfish</name>
    <dbReference type="NCBI Taxonomy" id="230148"/>
    <lineage>
        <taxon>Eukaryota</taxon>
        <taxon>Metazoa</taxon>
        <taxon>Chordata</taxon>
        <taxon>Craniata</taxon>
        <taxon>Vertebrata</taxon>
        <taxon>Euteleostomi</taxon>
        <taxon>Actinopterygii</taxon>
        <taxon>Neopterygii</taxon>
        <taxon>Teleostei</taxon>
        <taxon>Neoteleostei</taxon>
        <taxon>Acanthomorphata</taxon>
        <taxon>Eupercaria</taxon>
        <taxon>Perciformes</taxon>
        <taxon>Cottioidei</taxon>
        <taxon>Cottales</taxon>
        <taxon>Liparidae</taxon>
        <taxon>Liparis</taxon>
    </lineage>
</organism>
<accession>A0A4Z2J5B8</accession>
<dbReference type="Proteomes" id="UP000314294">
    <property type="component" value="Unassembled WGS sequence"/>
</dbReference>
<gene>
    <name evidence="1" type="ORF">EYF80_004218</name>
</gene>
<proteinExistence type="predicted"/>
<comment type="caution">
    <text evidence="1">The sequence shown here is derived from an EMBL/GenBank/DDBJ whole genome shotgun (WGS) entry which is preliminary data.</text>
</comment>
<dbReference type="EMBL" id="SRLO01000020">
    <property type="protein sequence ID" value="TNN85585.1"/>
    <property type="molecule type" value="Genomic_DNA"/>
</dbReference>
<name>A0A4Z2J5B8_9TELE</name>
<protein>
    <submittedName>
        <fullName evidence="1">Uncharacterized protein</fullName>
    </submittedName>
</protein>
<sequence length="136" mass="15588">MPRLNEARCGCQAARIDQLSTSLRERLSRDRRASRGAWSFLTRSHRSSVRSRRPVWPSSSYRHQHMTQYLLTVETSLQSSYEALPEIVHRADQLIGHGLIQADHYQLLDLRRIGSITETIGQIKKNLNGDHEAAIV</sequence>
<keyword evidence="2" id="KW-1185">Reference proteome</keyword>
<reference evidence="1 2" key="1">
    <citation type="submission" date="2019-03" db="EMBL/GenBank/DDBJ databases">
        <title>First draft genome of Liparis tanakae, snailfish: a comprehensive survey of snailfish specific genes.</title>
        <authorList>
            <person name="Kim W."/>
            <person name="Song I."/>
            <person name="Jeong J.-H."/>
            <person name="Kim D."/>
            <person name="Kim S."/>
            <person name="Ryu S."/>
            <person name="Song J.Y."/>
            <person name="Lee S.K."/>
        </authorList>
    </citation>
    <scope>NUCLEOTIDE SEQUENCE [LARGE SCALE GENOMIC DNA]</scope>
    <source>
        <tissue evidence="1">Muscle</tissue>
    </source>
</reference>